<dbReference type="CDD" id="cd03224">
    <property type="entry name" value="ABC_TM1139_LivF_branched"/>
    <property type="match status" value="1"/>
</dbReference>
<evidence type="ECO:0000256" key="1">
    <source>
        <dbReference type="ARBA" id="ARBA00005417"/>
    </source>
</evidence>
<evidence type="ECO:0000313" key="7">
    <source>
        <dbReference type="EMBL" id="GGH12719.1"/>
    </source>
</evidence>
<dbReference type="InterPro" id="IPR027417">
    <property type="entry name" value="P-loop_NTPase"/>
</dbReference>
<sequence length="257" mass="27448">MTGVAPANAPAVGTVRTPGVTTAESPLLEVTDISAFYGRVHALKPTSLHIGRGELVTVLGPNGAGKSTLLRAITRLTPASGRIAFEGRDVSGLPTHRLAELGVIMVQEGRGLFGQMSVRENLILGAYTRPGGDMDKQLGRVFELFPRLKERIDQISASLSGGEQQMLAIGRALMAEPKLLMLDEPSLGLAPRVASEILATLGELNRQGLGILLVEQKAPLALKLAKRVYVLSLGQIAAELPASEIRSHHDLARYYLH</sequence>
<dbReference type="GO" id="GO:0005524">
    <property type="term" value="F:ATP binding"/>
    <property type="evidence" value="ECO:0007669"/>
    <property type="project" value="UniProtKB-KW"/>
</dbReference>
<dbReference type="Pfam" id="PF00005">
    <property type="entry name" value="ABC_tran"/>
    <property type="match status" value="1"/>
</dbReference>
<dbReference type="GO" id="GO:0016887">
    <property type="term" value="F:ATP hydrolysis activity"/>
    <property type="evidence" value="ECO:0007669"/>
    <property type="project" value="InterPro"/>
</dbReference>
<keyword evidence="3" id="KW-0547">Nucleotide-binding</keyword>
<dbReference type="AlphaFoldDB" id="A0A917I5C0"/>
<dbReference type="RefSeq" id="WP_188516659.1">
    <property type="nucleotide sequence ID" value="NZ_BMES01000001.1"/>
</dbReference>
<reference evidence="7" key="2">
    <citation type="submission" date="2020-09" db="EMBL/GenBank/DDBJ databases">
        <authorList>
            <person name="Sun Q."/>
            <person name="Zhou Y."/>
        </authorList>
    </citation>
    <scope>NUCLEOTIDE SEQUENCE</scope>
    <source>
        <strain evidence="7">CGMCC 1.12214</strain>
    </source>
</reference>
<dbReference type="InterPro" id="IPR003593">
    <property type="entry name" value="AAA+_ATPase"/>
</dbReference>
<proteinExistence type="inferred from homology"/>
<dbReference type="InterPro" id="IPR017871">
    <property type="entry name" value="ABC_transporter-like_CS"/>
</dbReference>
<dbReference type="SUPFAM" id="SSF52540">
    <property type="entry name" value="P-loop containing nucleoside triphosphate hydrolases"/>
    <property type="match status" value="1"/>
</dbReference>
<dbReference type="SMART" id="SM00382">
    <property type="entry name" value="AAA"/>
    <property type="match status" value="1"/>
</dbReference>
<dbReference type="InterPro" id="IPR003439">
    <property type="entry name" value="ABC_transporter-like_ATP-bd"/>
</dbReference>
<protein>
    <submittedName>
        <fullName evidence="7">ABC transporter ATP-binding protein</fullName>
    </submittedName>
</protein>
<dbReference type="PANTHER" id="PTHR43820">
    <property type="entry name" value="HIGH-AFFINITY BRANCHED-CHAIN AMINO ACID TRANSPORT ATP-BINDING PROTEIN LIVF"/>
    <property type="match status" value="1"/>
</dbReference>
<dbReference type="GO" id="GO:0015658">
    <property type="term" value="F:branched-chain amino acid transmembrane transporter activity"/>
    <property type="evidence" value="ECO:0007669"/>
    <property type="project" value="TreeGrafter"/>
</dbReference>
<dbReference type="Proteomes" id="UP000603912">
    <property type="component" value="Unassembled WGS sequence"/>
</dbReference>
<evidence type="ECO:0000256" key="4">
    <source>
        <dbReference type="ARBA" id="ARBA00022840"/>
    </source>
</evidence>
<dbReference type="Gene3D" id="3.40.50.300">
    <property type="entry name" value="P-loop containing nucleotide triphosphate hydrolases"/>
    <property type="match status" value="1"/>
</dbReference>
<gene>
    <name evidence="7" type="primary">livF</name>
    <name evidence="7" type="ORF">GCM10007036_10800</name>
</gene>
<dbReference type="InterPro" id="IPR052156">
    <property type="entry name" value="BCAA_Transport_ATP-bd_LivF"/>
</dbReference>
<dbReference type="EMBL" id="BMES01000001">
    <property type="protein sequence ID" value="GGH12719.1"/>
    <property type="molecule type" value="Genomic_DNA"/>
</dbReference>
<dbReference type="PANTHER" id="PTHR43820:SF4">
    <property type="entry name" value="HIGH-AFFINITY BRANCHED-CHAIN AMINO ACID TRANSPORT ATP-BINDING PROTEIN LIVF"/>
    <property type="match status" value="1"/>
</dbReference>
<name>A0A917I5C0_9HYPH</name>
<evidence type="ECO:0000256" key="3">
    <source>
        <dbReference type="ARBA" id="ARBA00022741"/>
    </source>
</evidence>
<evidence type="ECO:0000256" key="2">
    <source>
        <dbReference type="ARBA" id="ARBA00022448"/>
    </source>
</evidence>
<keyword evidence="2" id="KW-0813">Transport</keyword>
<keyword evidence="4 7" id="KW-0067">ATP-binding</keyword>
<organism evidence="7 8">
    <name type="scientific">Alsobacter metallidurans</name>
    <dbReference type="NCBI Taxonomy" id="340221"/>
    <lineage>
        <taxon>Bacteria</taxon>
        <taxon>Pseudomonadati</taxon>
        <taxon>Pseudomonadota</taxon>
        <taxon>Alphaproteobacteria</taxon>
        <taxon>Hyphomicrobiales</taxon>
        <taxon>Alsobacteraceae</taxon>
        <taxon>Alsobacter</taxon>
    </lineage>
</organism>
<dbReference type="PROSITE" id="PS00211">
    <property type="entry name" value="ABC_TRANSPORTER_1"/>
    <property type="match status" value="1"/>
</dbReference>
<keyword evidence="5" id="KW-0029">Amino-acid transport</keyword>
<evidence type="ECO:0000256" key="5">
    <source>
        <dbReference type="ARBA" id="ARBA00022970"/>
    </source>
</evidence>
<keyword evidence="8" id="KW-1185">Reference proteome</keyword>
<reference evidence="7" key="1">
    <citation type="journal article" date="2014" name="Int. J. Syst. Evol. Microbiol.">
        <title>Complete genome sequence of Corynebacterium casei LMG S-19264T (=DSM 44701T), isolated from a smear-ripened cheese.</title>
        <authorList>
            <consortium name="US DOE Joint Genome Institute (JGI-PGF)"/>
            <person name="Walter F."/>
            <person name="Albersmeier A."/>
            <person name="Kalinowski J."/>
            <person name="Ruckert C."/>
        </authorList>
    </citation>
    <scope>NUCLEOTIDE SEQUENCE</scope>
    <source>
        <strain evidence="7">CGMCC 1.12214</strain>
    </source>
</reference>
<dbReference type="PROSITE" id="PS50893">
    <property type="entry name" value="ABC_TRANSPORTER_2"/>
    <property type="match status" value="1"/>
</dbReference>
<feature type="domain" description="ABC transporter" evidence="6">
    <location>
        <begin position="28"/>
        <end position="256"/>
    </location>
</feature>
<comment type="similarity">
    <text evidence="1">Belongs to the ABC transporter superfamily.</text>
</comment>
<comment type="caution">
    <text evidence="7">The sequence shown here is derived from an EMBL/GenBank/DDBJ whole genome shotgun (WGS) entry which is preliminary data.</text>
</comment>
<dbReference type="GO" id="GO:0015807">
    <property type="term" value="P:L-amino acid transport"/>
    <property type="evidence" value="ECO:0007669"/>
    <property type="project" value="TreeGrafter"/>
</dbReference>
<accession>A0A917I5C0</accession>
<evidence type="ECO:0000313" key="8">
    <source>
        <dbReference type="Proteomes" id="UP000603912"/>
    </source>
</evidence>
<evidence type="ECO:0000259" key="6">
    <source>
        <dbReference type="PROSITE" id="PS50893"/>
    </source>
</evidence>